<evidence type="ECO:0000256" key="1">
    <source>
        <dbReference type="ARBA" id="ARBA00022679"/>
    </source>
</evidence>
<dbReference type="PANTHER" id="PTHR43793">
    <property type="entry name" value="FAD SYNTHASE"/>
    <property type="match status" value="1"/>
</dbReference>
<dbReference type="GO" id="GO:0016779">
    <property type="term" value="F:nucleotidyltransferase activity"/>
    <property type="evidence" value="ECO:0007669"/>
    <property type="project" value="UniProtKB-KW"/>
</dbReference>
<protein>
    <recommendedName>
        <fullName evidence="3">Cytidyltransferase-like domain-containing protein</fullName>
    </recommendedName>
</protein>
<comment type="caution">
    <text evidence="4">The sequence shown here is derived from an EMBL/GenBank/DDBJ whole genome shotgun (WGS) entry which is preliminary data.</text>
</comment>
<name>A0A1G2FY26_9BACT</name>
<dbReference type="SUPFAM" id="SSF52374">
    <property type="entry name" value="Nucleotidylyl transferase"/>
    <property type="match status" value="1"/>
</dbReference>
<dbReference type="EMBL" id="MHNI01000012">
    <property type="protein sequence ID" value="OGZ42973.1"/>
    <property type="molecule type" value="Genomic_DNA"/>
</dbReference>
<reference evidence="4 5" key="1">
    <citation type="journal article" date="2016" name="Nat. Commun.">
        <title>Thousands of microbial genomes shed light on interconnected biogeochemical processes in an aquifer system.</title>
        <authorList>
            <person name="Anantharaman K."/>
            <person name="Brown C.T."/>
            <person name="Hug L.A."/>
            <person name="Sharon I."/>
            <person name="Castelle C.J."/>
            <person name="Probst A.J."/>
            <person name="Thomas B.C."/>
            <person name="Singh A."/>
            <person name="Wilkins M.J."/>
            <person name="Karaoz U."/>
            <person name="Brodie E.L."/>
            <person name="Williams K.H."/>
            <person name="Hubbard S.S."/>
            <person name="Banfield J.F."/>
        </authorList>
    </citation>
    <scope>NUCLEOTIDE SEQUENCE [LARGE SCALE GENOMIC DNA]</scope>
</reference>
<keyword evidence="1" id="KW-0808">Transferase</keyword>
<dbReference type="InterPro" id="IPR050385">
    <property type="entry name" value="Archaeal_FAD_synthase"/>
</dbReference>
<proteinExistence type="predicted"/>
<keyword evidence="2" id="KW-0548">Nucleotidyltransferase</keyword>
<accession>A0A1G2FY26</accession>
<feature type="domain" description="Cytidyltransferase-like" evidence="3">
    <location>
        <begin position="27"/>
        <end position="124"/>
    </location>
</feature>
<evidence type="ECO:0000259" key="3">
    <source>
        <dbReference type="Pfam" id="PF01467"/>
    </source>
</evidence>
<gene>
    <name evidence="4" type="ORF">A2W41_02565</name>
</gene>
<sequence>MPSLGGEIIGIDDLHFRRDRLGKIVVASGGFDPIHPGHISYLQESKRHGDTLVVVVNGDAFLSAKKGKPFQDLHTRCLVVSSVKGVDFVVPFEIENDQTICKALEMIRPDVFTKGGDRVDEQTIPEWNTCKIHNIRIVTGVGLDKEWSSSKFLKDWDARLS</sequence>
<dbReference type="Pfam" id="PF01467">
    <property type="entry name" value="CTP_transf_like"/>
    <property type="match status" value="1"/>
</dbReference>
<organism evidence="4 5">
    <name type="scientific">Candidatus Ryanbacteria bacterium RIFCSPHIGHO2_01_45_13</name>
    <dbReference type="NCBI Taxonomy" id="1802112"/>
    <lineage>
        <taxon>Bacteria</taxon>
        <taxon>Candidatus Ryaniibacteriota</taxon>
    </lineage>
</organism>
<dbReference type="NCBIfam" id="TIGR00125">
    <property type="entry name" value="cyt_tran_rel"/>
    <property type="match status" value="1"/>
</dbReference>
<dbReference type="InterPro" id="IPR004821">
    <property type="entry name" value="Cyt_trans-like"/>
</dbReference>
<dbReference type="InterPro" id="IPR014729">
    <property type="entry name" value="Rossmann-like_a/b/a_fold"/>
</dbReference>
<evidence type="ECO:0000313" key="4">
    <source>
        <dbReference type="EMBL" id="OGZ42973.1"/>
    </source>
</evidence>
<dbReference type="Gene3D" id="3.40.50.620">
    <property type="entry name" value="HUPs"/>
    <property type="match status" value="1"/>
</dbReference>
<dbReference type="AlphaFoldDB" id="A0A1G2FY26"/>
<evidence type="ECO:0000313" key="5">
    <source>
        <dbReference type="Proteomes" id="UP000176700"/>
    </source>
</evidence>
<dbReference type="Proteomes" id="UP000176700">
    <property type="component" value="Unassembled WGS sequence"/>
</dbReference>
<dbReference type="PANTHER" id="PTHR43793:SF1">
    <property type="entry name" value="FAD SYNTHASE"/>
    <property type="match status" value="1"/>
</dbReference>
<evidence type="ECO:0000256" key="2">
    <source>
        <dbReference type="ARBA" id="ARBA00022695"/>
    </source>
</evidence>